<evidence type="ECO:0000256" key="4">
    <source>
        <dbReference type="ARBA" id="ARBA00023163"/>
    </source>
</evidence>
<dbReference type="Proteomes" id="UP000823863">
    <property type="component" value="Unassembled WGS sequence"/>
</dbReference>
<reference evidence="6" key="1">
    <citation type="journal article" date="2021" name="PeerJ">
        <title>Extensive microbial diversity within the chicken gut microbiome revealed by metagenomics and culture.</title>
        <authorList>
            <person name="Gilroy R."/>
            <person name="Ravi A."/>
            <person name="Getino M."/>
            <person name="Pursley I."/>
            <person name="Horton D.L."/>
            <person name="Alikhan N.F."/>
            <person name="Baker D."/>
            <person name="Gharbi K."/>
            <person name="Hall N."/>
            <person name="Watson M."/>
            <person name="Adriaenssens E.M."/>
            <person name="Foster-Nyarko E."/>
            <person name="Jarju S."/>
            <person name="Secka A."/>
            <person name="Antonio M."/>
            <person name="Oren A."/>
            <person name="Chaudhuri R.R."/>
            <person name="La Ragione R."/>
            <person name="Hildebrand F."/>
            <person name="Pallen M.J."/>
        </authorList>
    </citation>
    <scope>NUCLEOTIDE SEQUENCE</scope>
    <source>
        <strain evidence="6">CHK198-12963</strain>
    </source>
</reference>
<dbReference type="AlphaFoldDB" id="A0A9D2PUQ5"/>
<dbReference type="Gene3D" id="1.10.10.10">
    <property type="entry name" value="Winged helix-like DNA-binding domain superfamily/Winged helix DNA-binding domain"/>
    <property type="match status" value="1"/>
</dbReference>
<keyword evidence="4" id="KW-0804">Transcription</keyword>
<comment type="caution">
    <text evidence="6">The sequence shown here is derived from an EMBL/GenBank/DDBJ whole genome shotgun (WGS) entry which is preliminary data.</text>
</comment>
<dbReference type="InterPro" id="IPR036390">
    <property type="entry name" value="WH_DNA-bd_sf"/>
</dbReference>
<keyword evidence="2" id="KW-0805">Transcription regulation</keyword>
<gene>
    <name evidence="6" type="ORF">H9931_07740</name>
</gene>
<evidence type="ECO:0000259" key="5">
    <source>
        <dbReference type="PROSITE" id="PS50931"/>
    </source>
</evidence>
<proteinExistence type="inferred from homology"/>
<protein>
    <submittedName>
        <fullName evidence="6">LysR family transcriptional regulator</fullName>
    </submittedName>
</protein>
<evidence type="ECO:0000256" key="2">
    <source>
        <dbReference type="ARBA" id="ARBA00023015"/>
    </source>
</evidence>
<dbReference type="GO" id="GO:0005829">
    <property type="term" value="C:cytosol"/>
    <property type="evidence" value="ECO:0007669"/>
    <property type="project" value="TreeGrafter"/>
</dbReference>
<reference evidence="6" key="2">
    <citation type="submission" date="2021-04" db="EMBL/GenBank/DDBJ databases">
        <authorList>
            <person name="Gilroy R."/>
        </authorList>
    </citation>
    <scope>NUCLEOTIDE SEQUENCE</scope>
    <source>
        <strain evidence="6">CHK198-12963</strain>
    </source>
</reference>
<comment type="similarity">
    <text evidence="1">Belongs to the LysR transcriptional regulatory family.</text>
</comment>
<name>A0A9D2PUQ5_9FIRM</name>
<dbReference type="InterPro" id="IPR005119">
    <property type="entry name" value="LysR_subst-bd"/>
</dbReference>
<sequence length="308" mass="35669">MTLDELRWMCELFKTQNMSRAVENLYISQPALSQCLRRIEHQLGFKLFERSNKGLTPTKKGTLFYEASLKITDIYQEFLAQASLLDKTELKSLRIGLPPYMSMLYSTDLLKNLHSAYPEISFSLCEAYTNDMKEMLFNNQIQMMVTNEPTQIKGAVSYPFGGSLSVVIFLRKNSPAAQYAYIKNGCQYLDPIYLEDEPISMTRAGQSSRELSEAIFEECGVTPRLLQETRHISTLHHYAKEGITSAIGPETQLVRDLDQEEHLIYRIPETYRWSKIRSRIHILPQINELLPKPMMDIIKNSLMYEREL</sequence>
<evidence type="ECO:0000256" key="3">
    <source>
        <dbReference type="ARBA" id="ARBA00023125"/>
    </source>
</evidence>
<evidence type="ECO:0000313" key="7">
    <source>
        <dbReference type="Proteomes" id="UP000823863"/>
    </source>
</evidence>
<evidence type="ECO:0000256" key="1">
    <source>
        <dbReference type="ARBA" id="ARBA00009437"/>
    </source>
</evidence>
<dbReference type="InterPro" id="IPR036388">
    <property type="entry name" value="WH-like_DNA-bd_sf"/>
</dbReference>
<dbReference type="GO" id="GO:0003700">
    <property type="term" value="F:DNA-binding transcription factor activity"/>
    <property type="evidence" value="ECO:0007669"/>
    <property type="project" value="InterPro"/>
</dbReference>
<dbReference type="Pfam" id="PF00126">
    <property type="entry name" value="HTH_1"/>
    <property type="match status" value="1"/>
</dbReference>
<accession>A0A9D2PUQ5</accession>
<dbReference type="PROSITE" id="PS50931">
    <property type="entry name" value="HTH_LYSR"/>
    <property type="match status" value="1"/>
</dbReference>
<dbReference type="Pfam" id="PF03466">
    <property type="entry name" value="LysR_substrate"/>
    <property type="match status" value="1"/>
</dbReference>
<dbReference type="InterPro" id="IPR050950">
    <property type="entry name" value="HTH-type_LysR_regulators"/>
</dbReference>
<dbReference type="InterPro" id="IPR000847">
    <property type="entry name" value="LysR_HTH_N"/>
</dbReference>
<evidence type="ECO:0000313" key="6">
    <source>
        <dbReference type="EMBL" id="HJC66593.1"/>
    </source>
</evidence>
<dbReference type="SUPFAM" id="SSF53850">
    <property type="entry name" value="Periplasmic binding protein-like II"/>
    <property type="match status" value="1"/>
</dbReference>
<dbReference type="GO" id="GO:0003677">
    <property type="term" value="F:DNA binding"/>
    <property type="evidence" value="ECO:0007669"/>
    <property type="project" value="UniProtKB-KW"/>
</dbReference>
<dbReference type="Gene3D" id="3.40.190.290">
    <property type="match status" value="1"/>
</dbReference>
<dbReference type="CDD" id="cd05466">
    <property type="entry name" value="PBP2_LTTR_substrate"/>
    <property type="match status" value="1"/>
</dbReference>
<dbReference type="PRINTS" id="PR00039">
    <property type="entry name" value="HTHLYSR"/>
</dbReference>
<dbReference type="SUPFAM" id="SSF46785">
    <property type="entry name" value="Winged helix' DNA-binding domain"/>
    <property type="match status" value="1"/>
</dbReference>
<dbReference type="PANTHER" id="PTHR30419:SF8">
    <property type="entry name" value="NITROGEN ASSIMILATION TRANSCRIPTIONAL ACTIVATOR-RELATED"/>
    <property type="match status" value="1"/>
</dbReference>
<keyword evidence="3" id="KW-0238">DNA-binding</keyword>
<dbReference type="PANTHER" id="PTHR30419">
    <property type="entry name" value="HTH-TYPE TRANSCRIPTIONAL REGULATOR YBHD"/>
    <property type="match status" value="1"/>
</dbReference>
<feature type="domain" description="HTH lysR-type" evidence="5">
    <location>
        <begin position="1"/>
        <end position="58"/>
    </location>
</feature>
<organism evidence="6 7">
    <name type="scientific">Candidatus Enterocloster excrementigallinarum</name>
    <dbReference type="NCBI Taxonomy" id="2838558"/>
    <lineage>
        <taxon>Bacteria</taxon>
        <taxon>Bacillati</taxon>
        <taxon>Bacillota</taxon>
        <taxon>Clostridia</taxon>
        <taxon>Lachnospirales</taxon>
        <taxon>Lachnospiraceae</taxon>
        <taxon>Enterocloster</taxon>
    </lineage>
</organism>
<dbReference type="EMBL" id="DWWB01000042">
    <property type="protein sequence ID" value="HJC66593.1"/>
    <property type="molecule type" value="Genomic_DNA"/>
</dbReference>